<gene>
    <name evidence="3" type="ORF">XYLVIOL_LOCUS2849</name>
</gene>
<feature type="region of interest" description="Disordered" evidence="1">
    <location>
        <begin position="84"/>
        <end position="105"/>
    </location>
</feature>
<evidence type="ECO:0000313" key="4">
    <source>
        <dbReference type="Proteomes" id="UP001642520"/>
    </source>
</evidence>
<protein>
    <submittedName>
        <fullName evidence="3">Uncharacterized protein</fullName>
    </submittedName>
</protein>
<keyword evidence="2" id="KW-0812">Transmembrane</keyword>
<dbReference type="Proteomes" id="UP001642520">
    <property type="component" value="Unassembled WGS sequence"/>
</dbReference>
<evidence type="ECO:0000256" key="2">
    <source>
        <dbReference type="SAM" id="Phobius"/>
    </source>
</evidence>
<comment type="caution">
    <text evidence="3">The sequence shown here is derived from an EMBL/GenBank/DDBJ whole genome shotgun (WGS) entry which is preliminary data.</text>
</comment>
<organism evidence="3 4">
    <name type="scientific">Xylocopa violacea</name>
    <name type="common">Violet carpenter bee</name>
    <name type="synonym">Apis violacea</name>
    <dbReference type="NCBI Taxonomy" id="135666"/>
    <lineage>
        <taxon>Eukaryota</taxon>
        <taxon>Metazoa</taxon>
        <taxon>Ecdysozoa</taxon>
        <taxon>Arthropoda</taxon>
        <taxon>Hexapoda</taxon>
        <taxon>Insecta</taxon>
        <taxon>Pterygota</taxon>
        <taxon>Neoptera</taxon>
        <taxon>Endopterygota</taxon>
        <taxon>Hymenoptera</taxon>
        <taxon>Apocrita</taxon>
        <taxon>Aculeata</taxon>
        <taxon>Apoidea</taxon>
        <taxon>Anthophila</taxon>
        <taxon>Apidae</taxon>
        <taxon>Xylocopa</taxon>
        <taxon>Xylocopa</taxon>
    </lineage>
</organism>
<accession>A0ABP1N9K7</accession>
<dbReference type="EMBL" id="CAXAJV020001288">
    <property type="protein sequence ID" value="CAL7937675.1"/>
    <property type="molecule type" value="Genomic_DNA"/>
</dbReference>
<name>A0ABP1N9K7_XYLVO</name>
<reference evidence="3 4" key="1">
    <citation type="submission" date="2024-08" db="EMBL/GenBank/DDBJ databases">
        <authorList>
            <person name="Will J Nash"/>
            <person name="Angela Man"/>
            <person name="Seanna McTaggart"/>
            <person name="Kendall Baker"/>
            <person name="Tom Barker"/>
            <person name="Leah Catchpole"/>
            <person name="Alex Durrant"/>
            <person name="Karim Gharbi"/>
            <person name="Naomi Irish"/>
            <person name="Gemy Kaithakottil"/>
            <person name="Debby Ku"/>
            <person name="Aaliyah Providence"/>
            <person name="Felix Shaw"/>
            <person name="David Swarbreck"/>
            <person name="Chris Watkins"/>
            <person name="Ann M. McCartney"/>
            <person name="Giulio Formenti"/>
            <person name="Alice Mouton"/>
            <person name="Noel Vella"/>
            <person name="Bjorn M von Reumont"/>
            <person name="Adriana Vella"/>
            <person name="Wilfried Haerty"/>
        </authorList>
    </citation>
    <scope>NUCLEOTIDE SEQUENCE [LARGE SCALE GENOMIC DNA]</scope>
</reference>
<sequence>MSVVNNLTNYIELNTSTSVLNHFPCNKNTTCGMHALLARKVLRKRTVITATQMVIFLLFVFGIFFAILMYCKSFGRIHRGQQNESNLEHDQITEQSDQDDSIDSRSLQSCSNCAVTDRPPTYNEACNAPPLYEYPFNRASMFEPPPVYPDTPKASERVSHPINQAFLITNHI</sequence>
<proteinExistence type="predicted"/>
<keyword evidence="2" id="KW-0472">Membrane</keyword>
<keyword evidence="4" id="KW-1185">Reference proteome</keyword>
<evidence type="ECO:0000256" key="1">
    <source>
        <dbReference type="SAM" id="MobiDB-lite"/>
    </source>
</evidence>
<evidence type="ECO:0000313" key="3">
    <source>
        <dbReference type="EMBL" id="CAL7937675.1"/>
    </source>
</evidence>
<feature type="transmembrane region" description="Helical" evidence="2">
    <location>
        <begin position="47"/>
        <end position="71"/>
    </location>
</feature>
<keyword evidence="2" id="KW-1133">Transmembrane helix</keyword>